<keyword evidence="1" id="KW-0472">Membrane</keyword>
<evidence type="ECO:0000256" key="1">
    <source>
        <dbReference type="SAM" id="Phobius"/>
    </source>
</evidence>
<sequence>QQQIFLLLVVVVLVLLYWYCLVGNFYPMLGVIFSSI</sequence>
<dbReference type="EMBL" id="BARS01003375">
    <property type="protein sequence ID" value="GAF81922.1"/>
    <property type="molecule type" value="Genomic_DNA"/>
</dbReference>
<keyword evidence="1" id="KW-1133">Transmembrane helix</keyword>
<reference evidence="2" key="1">
    <citation type="journal article" date="2014" name="Front. Microbiol.">
        <title>High frequency of phylogenetically diverse reductive dehalogenase-homologous genes in deep subseafloor sedimentary metagenomes.</title>
        <authorList>
            <person name="Kawai M."/>
            <person name="Futagami T."/>
            <person name="Toyoda A."/>
            <person name="Takaki Y."/>
            <person name="Nishi S."/>
            <person name="Hori S."/>
            <person name="Arai W."/>
            <person name="Tsubouchi T."/>
            <person name="Morono Y."/>
            <person name="Uchiyama I."/>
            <person name="Ito T."/>
            <person name="Fujiyama A."/>
            <person name="Inagaki F."/>
            <person name="Takami H."/>
        </authorList>
    </citation>
    <scope>NUCLEOTIDE SEQUENCE</scope>
    <source>
        <strain evidence="2">Expedition CK06-06</strain>
    </source>
</reference>
<gene>
    <name evidence="2" type="ORF">S01H1_06546</name>
</gene>
<dbReference type="AlphaFoldDB" id="X0T168"/>
<proteinExistence type="predicted"/>
<comment type="caution">
    <text evidence="2">The sequence shown here is derived from an EMBL/GenBank/DDBJ whole genome shotgun (WGS) entry which is preliminary data.</text>
</comment>
<organism evidence="2">
    <name type="scientific">marine sediment metagenome</name>
    <dbReference type="NCBI Taxonomy" id="412755"/>
    <lineage>
        <taxon>unclassified sequences</taxon>
        <taxon>metagenomes</taxon>
        <taxon>ecological metagenomes</taxon>
    </lineage>
</organism>
<feature type="transmembrane region" description="Helical" evidence="1">
    <location>
        <begin position="5"/>
        <end position="26"/>
    </location>
</feature>
<keyword evidence="1" id="KW-0812">Transmembrane</keyword>
<evidence type="ECO:0000313" key="2">
    <source>
        <dbReference type="EMBL" id="GAF81922.1"/>
    </source>
</evidence>
<accession>X0T168</accession>
<name>X0T168_9ZZZZ</name>
<feature type="non-terminal residue" evidence="2">
    <location>
        <position position="1"/>
    </location>
</feature>
<protein>
    <submittedName>
        <fullName evidence="2">Uncharacterized protein</fullName>
    </submittedName>
</protein>